<comment type="caution">
    <text evidence="1">The sequence shown here is derived from an EMBL/GenBank/DDBJ whole genome shotgun (WGS) entry which is preliminary data.</text>
</comment>
<dbReference type="InterPro" id="IPR025893">
    <property type="entry name" value="Tocopherol_cyclase"/>
</dbReference>
<dbReference type="AlphaFoldDB" id="A0A9E2KEK6"/>
<dbReference type="Pfam" id="PF14249">
    <property type="entry name" value="Tocopherol_cycl"/>
    <property type="match status" value="1"/>
</dbReference>
<evidence type="ECO:0000313" key="1">
    <source>
        <dbReference type="EMBL" id="MBU3805138.1"/>
    </source>
</evidence>
<protein>
    <submittedName>
        <fullName evidence="1">Tocopherol cyclase family protein</fullName>
    </submittedName>
</protein>
<proteinExistence type="predicted"/>
<name>A0A9E2KEK6_9FIRM</name>
<dbReference type="PANTHER" id="PTHR35309">
    <property type="match status" value="1"/>
</dbReference>
<dbReference type="EMBL" id="JAHLFQ010000245">
    <property type="protein sequence ID" value="MBU3805138.1"/>
    <property type="molecule type" value="Genomic_DNA"/>
</dbReference>
<gene>
    <name evidence="1" type="ORF">H9872_10365</name>
</gene>
<reference evidence="1" key="2">
    <citation type="submission" date="2021-04" db="EMBL/GenBank/DDBJ databases">
        <authorList>
            <person name="Gilroy R."/>
        </authorList>
    </citation>
    <scope>NUCLEOTIDE SEQUENCE</scope>
    <source>
        <strain evidence="1">B5-657</strain>
    </source>
</reference>
<organism evidence="1 2">
    <name type="scientific">Candidatus Cellulosilyticum pullistercoris</name>
    <dbReference type="NCBI Taxonomy" id="2838521"/>
    <lineage>
        <taxon>Bacteria</taxon>
        <taxon>Bacillati</taxon>
        <taxon>Bacillota</taxon>
        <taxon>Clostridia</taxon>
        <taxon>Lachnospirales</taxon>
        <taxon>Cellulosilyticaceae</taxon>
        <taxon>Cellulosilyticum</taxon>
    </lineage>
</organism>
<sequence length="316" mass="36321">MGKDKKNTALNKNRTSKNRFENWYFKLVDAKEENVLGILVEVQMTEQGTEAFLQVVGNQINENICVSYPLESVQSKDTEIQIGENHLGLQQMTLNIQKGDFTLKGEISFSGHKPLKQSLWIPGLMGPYKYLPFLESYHEVLSLQHTLMGSLWLNEKQITFNEGKGYIEKDWGKAFPNVWLWAQCNHFKRKDVALMIGIARLPIFFDYYTSFAIPIYYNDQLEIFSNYNGGHIAKLYRYKGYVHLIVTQKNKILDIKIYGSDEVSCVTSRSSHMIRDVYACDTAKIEFSITENGNVIFEEVSTLCELEMGGNTSKLK</sequence>
<dbReference type="Proteomes" id="UP000824229">
    <property type="component" value="Unassembled WGS sequence"/>
</dbReference>
<dbReference type="GO" id="GO:0009976">
    <property type="term" value="F:tocopherol cyclase activity"/>
    <property type="evidence" value="ECO:0007669"/>
    <property type="project" value="InterPro"/>
</dbReference>
<dbReference type="SUPFAM" id="SSF159245">
    <property type="entry name" value="AttH-like"/>
    <property type="match status" value="1"/>
</dbReference>
<reference evidence="1" key="1">
    <citation type="journal article" date="2021" name="PeerJ">
        <title>Extensive microbial diversity within the chicken gut microbiome revealed by metagenomics and culture.</title>
        <authorList>
            <person name="Gilroy R."/>
            <person name="Ravi A."/>
            <person name="Getino M."/>
            <person name="Pursley I."/>
            <person name="Horton D.L."/>
            <person name="Alikhan N.F."/>
            <person name="Baker D."/>
            <person name="Gharbi K."/>
            <person name="Hall N."/>
            <person name="Watson M."/>
            <person name="Adriaenssens E.M."/>
            <person name="Foster-Nyarko E."/>
            <person name="Jarju S."/>
            <person name="Secka A."/>
            <person name="Antonio M."/>
            <person name="Oren A."/>
            <person name="Chaudhuri R.R."/>
            <person name="La Ragione R."/>
            <person name="Hildebrand F."/>
            <person name="Pallen M.J."/>
        </authorList>
    </citation>
    <scope>NUCLEOTIDE SEQUENCE</scope>
    <source>
        <strain evidence="1">B5-657</strain>
    </source>
</reference>
<accession>A0A9E2KEK6</accession>
<evidence type="ECO:0000313" key="2">
    <source>
        <dbReference type="Proteomes" id="UP000824229"/>
    </source>
</evidence>
<dbReference type="PANTHER" id="PTHR35309:SF4">
    <property type="entry name" value="TOCOPHEROL CYCLASE"/>
    <property type="match status" value="1"/>
</dbReference>